<feature type="domain" description="FAF" evidence="4">
    <location>
        <begin position="161"/>
        <end position="213"/>
    </location>
</feature>
<feature type="coiled-coil region" evidence="2">
    <location>
        <begin position="220"/>
        <end position="247"/>
    </location>
</feature>
<evidence type="ECO:0000313" key="6">
    <source>
        <dbReference type="Proteomes" id="UP000238479"/>
    </source>
</evidence>
<proteinExistence type="inferred from homology"/>
<dbReference type="PANTHER" id="PTHR33155:SF8">
    <property type="entry name" value="PROTEIN FANTASTIC FOUR 1"/>
    <property type="match status" value="1"/>
</dbReference>
<dbReference type="InterPro" id="IPR021410">
    <property type="entry name" value="FAF"/>
</dbReference>
<dbReference type="Pfam" id="PF11250">
    <property type="entry name" value="FAF"/>
    <property type="match status" value="1"/>
</dbReference>
<reference evidence="5 6" key="1">
    <citation type="journal article" date="2018" name="Nat. Genet.">
        <title>The Rosa genome provides new insights in the design of modern roses.</title>
        <authorList>
            <person name="Bendahmane M."/>
        </authorList>
    </citation>
    <scope>NUCLEOTIDE SEQUENCE [LARGE SCALE GENOMIC DNA]</scope>
    <source>
        <strain evidence="6">cv. Old Blush</strain>
    </source>
</reference>
<evidence type="ECO:0000256" key="1">
    <source>
        <dbReference type="ARBA" id="ARBA00008690"/>
    </source>
</evidence>
<sequence length="324" mass="36099">MSSTTVCHQELQPCVESLVRVQLVPPRPKLSISEPQEIGKSSGKPSWSFLQSFTTTIQTPKTETETEKVYVHPLVKRSASVLSPKSLAMCTESLGSETGSDASSGDMSFLLQKNDIPLLSLEAEKTQTFSATKQSNVETRKLSDSVQAPKRLNRSFNGGNNFPPPLTSIGGSNGVQFLPHREGGRLVLKAVPATSPANYFKVERGDGRLRLQLLRDMTLNSDTNEEVEDAEEEEDEVVREEEVVEEIMGVETETCREEEEEEMEVEEKSGRYWETEEEDTEGNSGSVVGEMGMEKKLPSRCKESRRGNNKMVMNWPPESFWVAT</sequence>
<feature type="compositionally biased region" description="Basic and acidic residues" evidence="3">
    <location>
        <begin position="292"/>
        <end position="306"/>
    </location>
</feature>
<dbReference type="EMBL" id="PDCK01000044">
    <property type="protein sequence ID" value="PRQ26118.1"/>
    <property type="molecule type" value="Genomic_DNA"/>
</dbReference>
<dbReference type="Gramene" id="PRQ26118">
    <property type="protein sequence ID" value="PRQ26118"/>
    <property type="gene ID" value="RchiOBHm_Chr6g0291081"/>
</dbReference>
<evidence type="ECO:0000256" key="3">
    <source>
        <dbReference type="SAM" id="MobiDB-lite"/>
    </source>
</evidence>
<keyword evidence="6" id="KW-1185">Reference proteome</keyword>
<dbReference type="Proteomes" id="UP000238479">
    <property type="component" value="Chromosome 6"/>
</dbReference>
<feature type="compositionally biased region" description="Acidic residues" evidence="3">
    <location>
        <begin position="256"/>
        <end position="265"/>
    </location>
</feature>
<dbReference type="AlphaFoldDB" id="A0A2P6PW21"/>
<keyword evidence="2" id="KW-0175">Coiled coil</keyword>
<dbReference type="OMA" id="CFVSERR"/>
<dbReference type="PANTHER" id="PTHR33155">
    <property type="entry name" value="FANTASTIC FOUR-LIKE PROTEIN (DUF3049)"/>
    <property type="match status" value="1"/>
</dbReference>
<organism evidence="5 6">
    <name type="scientific">Rosa chinensis</name>
    <name type="common">China rose</name>
    <dbReference type="NCBI Taxonomy" id="74649"/>
    <lineage>
        <taxon>Eukaryota</taxon>
        <taxon>Viridiplantae</taxon>
        <taxon>Streptophyta</taxon>
        <taxon>Embryophyta</taxon>
        <taxon>Tracheophyta</taxon>
        <taxon>Spermatophyta</taxon>
        <taxon>Magnoliopsida</taxon>
        <taxon>eudicotyledons</taxon>
        <taxon>Gunneridae</taxon>
        <taxon>Pentapetalae</taxon>
        <taxon>rosids</taxon>
        <taxon>fabids</taxon>
        <taxon>Rosales</taxon>
        <taxon>Rosaceae</taxon>
        <taxon>Rosoideae</taxon>
        <taxon>Rosoideae incertae sedis</taxon>
        <taxon>Rosa</taxon>
    </lineage>
</organism>
<comment type="similarity">
    <text evidence="1">Belongs to the fantastic four family.</text>
</comment>
<dbReference type="InterPro" id="IPR046431">
    <property type="entry name" value="FAF_dom"/>
</dbReference>
<evidence type="ECO:0000313" key="5">
    <source>
        <dbReference type="EMBL" id="PRQ26118.1"/>
    </source>
</evidence>
<evidence type="ECO:0000256" key="2">
    <source>
        <dbReference type="SAM" id="Coils"/>
    </source>
</evidence>
<protein>
    <submittedName>
        <fullName evidence="5">Putative The fantastic four family protein</fullName>
    </submittedName>
</protein>
<dbReference type="OrthoDB" id="1916983at2759"/>
<accession>A0A2P6PW21</accession>
<name>A0A2P6PW21_ROSCH</name>
<evidence type="ECO:0000259" key="4">
    <source>
        <dbReference type="Pfam" id="PF11250"/>
    </source>
</evidence>
<dbReference type="STRING" id="74649.A0A2P6PW21"/>
<comment type="caution">
    <text evidence="5">The sequence shown here is derived from an EMBL/GenBank/DDBJ whole genome shotgun (WGS) entry which is preliminary data.</text>
</comment>
<feature type="region of interest" description="Disordered" evidence="3">
    <location>
        <begin position="252"/>
        <end position="324"/>
    </location>
</feature>
<gene>
    <name evidence="5" type="ORF">RchiOBHm_Chr6g0291081</name>
</gene>